<evidence type="ECO:0000259" key="9">
    <source>
        <dbReference type="PROSITE" id="PS51192"/>
    </source>
</evidence>
<dbReference type="Pfam" id="PF00270">
    <property type="entry name" value="DEAD"/>
    <property type="match status" value="2"/>
</dbReference>
<dbReference type="Proteomes" id="UP000007110">
    <property type="component" value="Unassembled WGS sequence"/>
</dbReference>
<dbReference type="InterPro" id="IPR014014">
    <property type="entry name" value="RNA_helicase_DEAD_Q_motif"/>
</dbReference>
<accession>A0A7M7NNM7</accession>
<evidence type="ECO:0000259" key="10">
    <source>
        <dbReference type="PROSITE" id="PS51194"/>
    </source>
</evidence>
<dbReference type="PROSITE" id="PS51192">
    <property type="entry name" value="HELICASE_ATP_BIND_1"/>
    <property type="match status" value="1"/>
</dbReference>
<dbReference type="CDD" id="cd18787">
    <property type="entry name" value="SF2_C_DEAD"/>
    <property type="match status" value="1"/>
</dbReference>
<keyword evidence="2 7" id="KW-0547">Nucleotide-binding</keyword>
<feature type="compositionally biased region" description="Basic and acidic residues" evidence="8">
    <location>
        <begin position="10"/>
        <end position="37"/>
    </location>
</feature>
<dbReference type="SMART" id="SM00487">
    <property type="entry name" value="DEXDc"/>
    <property type="match status" value="1"/>
</dbReference>
<dbReference type="EC" id="3.6.4.13" evidence="1"/>
<dbReference type="GO" id="GO:0003676">
    <property type="term" value="F:nucleic acid binding"/>
    <property type="evidence" value="ECO:0007669"/>
    <property type="project" value="InterPro"/>
</dbReference>
<keyword evidence="4 7" id="KW-0347">Helicase</keyword>
<feature type="compositionally biased region" description="Acidic residues" evidence="8">
    <location>
        <begin position="156"/>
        <end position="170"/>
    </location>
</feature>
<dbReference type="AlphaFoldDB" id="A0A7M7NNM7"/>
<feature type="compositionally biased region" description="Basic residues" evidence="8">
    <location>
        <begin position="729"/>
        <end position="745"/>
    </location>
</feature>
<feature type="domain" description="Helicase ATP-binding" evidence="9">
    <location>
        <begin position="87"/>
        <end position="409"/>
    </location>
</feature>
<evidence type="ECO:0000259" key="11">
    <source>
        <dbReference type="PROSITE" id="PS51195"/>
    </source>
</evidence>
<dbReference type="Pfam" id="PF00271">
    <property type="entry name" value="Helicase_C"/>
    <property type="match status" value="1"/>
</dbReference>
<evidence type="ECO:0000256" key="8">
    <source>
        <dbReference type="SAM" id="MobiDB-lite"/>
    </source>
</evidence>
<reference evidence="12" key="2">
    <citation type="submission" date="2021-01" db="UniProtKB">
        <authorList>
            <consortium name="EnsemblMetazoa"/>
        </authorList>
    </citation>
    <scope>IDENTIFICATION</scope>
</reference>
<organism evidence="12 13">
    <name type="scientific">Strongylocentrotus purpuratus</name>
    <name type="common">Purple sea urchin</name>
    <dbReference type="NCBI Taxonomy" id="7668"/>
    <lineage>
        <taxon>Eukaryota</taxon>
        <taxon>Metazoa</taxon>
        <taxon>Echinodermata</taxon>
        <taxon>Eleutherozoa</taxon>
        <taxon>Echinozoa</taxon>
        <taxon>Echinoidea</taxon>
        <taxon>Euechinoidea</taxon>
        <taxon>Echinacea</taxon>
        <taxon>Camarodonta</taxon>
        <taxon>Echinidea</taxon>
        <taxon>Strongylocentrotidae</taxon>
        <taxon>Strongylocentrotus</taxon>
    </lineage>
</organism>
<dbReference type="InterPro" id="IPR050079">
    <property type="entry name" value="DEAD_box_RNA_helicase"/>
</dbReference>
<evidence type="ECO:0000256" key="4">
    <source>
        <dbReference type="ARBA" id="ARBA00022806"/>
    </source>
</evidence>
<dbReference type="Gene3D" id="3.40.50.300">
    <property type="entry name" value="P-loop containing nucleotide triphosphate hydrolases"/>
    <property type="match status" value="3"/>
</dbReference>
<dbReference type="InterPro" id="IPR000629">
    <property type="entry name" value="RNA-helicase_DEAD-box_CS"/>
</dbReference>
<sequence length="745" mass="83480">MRAKRKRRKSEQEREEQEREAEAEKTEAEKTDPKDSLDESGEDTAGEKISSVSMSTWDTLSIPTVVHQSLETMGFASPTPIQAGCIPAAINEGKDIVGAAETGSGKTLAFGIPLIYRILQHEAALASGSTSVAKADPTEDESGQDGLEGEVKDEGSEQDDEGGMEDDERVGEDPSMMTGMEANEGDNDLIGDDIEDDVDFDDDIDDSDDDVEDDDSDDDDDGEQVDMQRLKTQMKCVDVVDNIADEDWLKAGLPLTSTPAGGLDQEKKLFGLVLTPTRELAVQVKNHLVAAAKMTNIKVAVVVGGMSAEKQKRVLKKRPDIIVGTPGRLWELYQLGEPHLASLPDVKCLIIDEADRMVEKGHYAELSEILDILNTSEQRSSRQTFVFSATLSLIHLGPLRKSLKKAYKQDKKDKLDSVMAKIGIKEDAEVVDLTKREGTASSLLESKIVCAVEEKDIYLFYFLRQYPGRTLVFTNSIDCIRRLASILTLLDCKPLPLHSSMHQKQRLKNLERFTGNPKGLLLATDVAARGLDIPDIEHVIHYQVPRTSESYVHRSGRTARQAKVGLSVTLVSPNEMNFYRRLCKTLNREEIPSFPVEHSYYQAVNERVELARDIDKLEHVSNKKKHQNDWFVRAAKELDVDVDEHLNLHDMGDSSEQKQFNKKLRIMRGTLKALLKRRIFAAGYSQRYLTANGKFQSPFSQATVGSHEAFSKMKARMKKDKADDSKEKDKKRKKFKRMGRYQTKK</sequence>
<dbReference type="InterPro" id="IPR027417">
    <property type="entry name" value="P-loop_NTPase"/>
</dbReference>
<dbReference type="PROSITE" id="PS00039">
    <property type="entry name" value="DEAD_ATP_HELICASE"/>
    <property type="match status" value="1"/>
</dbReference>
<reference evidence="13" key="1">
    <citation type="submission" date="2015-02" db="EMBL/GenBank/DDBJ databases">
        <title>Genome sequencing for Strongylocentrotus purpuratus.</title>
        <authorList>
            <person name="Murali S."/>
            <person name="Liu Y."/>
            <person name="Vee V."/>
            <person name="English A."/>
            <person name="Wang M."/>
            <person name="Skinner E."/>
            <person name="Han Y."/>
            <person name="Muzny D.M."/>
            <person name="Worley K.C."/>
            <person name="Gibbs R.A."/>
        </authorList>
    </citation>
    <scope>NUCLEOTIDE SEQUENCE</scope>
</reference>
<evidence type="ECO:0000256" key="7">
    <source>
        <dbReference type="RuleBase" id="RU000492"/>
    </source>
</evidence>
<feature type="region of interest" description="Disordered" evidence="8">
    <location>
        <begin position="711"/>
        <end position="745"/>
    </location>
</feature>
<keyword evidence="5 7" id="KW-0067">ATP-binding</keyword>
<dbReference type="InterPro" id="IPR014001">
    <property type="entry name" value="Helicase_ATP-bd"/>
</dbReference>
<dbReference type="InterPro" id="IPR001650">
    <property type="entry name" value="Helicase_C-like"/>
</dbReference>
<feature type="region of interest" description="Disordered" evidence="8">
    <location>
        <begin position="1"/>
        <end position="51"/>
    </location>
</feature>
<keyword evidence="13" id="KW-1185">Reference proteome</keyword>
<evidence type="ECO:0000256" key="2">
    <source>
        <dbReference type="ARBA" id="ARBA00022741"/>
    </source>
</evidence>
<dbReference type="GO" id="GO:0005524">
    <property type="term" value="F:ATP binding"/>
    <property type="evidence" value="ECO:0007669"/>
    <property type="project" value="UniProtKB-KW"/>
</dbReference>
<dbReference type="EnsemblMetazoa" id="XM_030983088">
    <property type="protein sequence ID" value="XP_030838948"/>
    <property type="gene ID" value="LOC115923036"/>
</dbReference>
<evidence type="ECO:0000313" key="12">
    <source>
        <dbReference type="EnsemblMetazoa" id="XP_030838948"/>
    </source>
</evidence>
<evidence type="ECO:0000256" key="5">
    <source>
        <dbReference type="ARBA" id="ARBA00022840"/>
    </source>
</evidence>
<evidence type="ECO:0000313" key="13">
    <source>
        <dbReference type="Proteomes" id="UP000007110"/>
    </source>
</evidence>
<name>A0A7M7NNM7_STRPU</name>
<feature type="region of interest" description="Disordered" evidence="8">
    <location>
        <begin position="128"/>
        <end position="223"/>
    </location>
</feature>
<dbReference type="PANTHER" id="PTHR47959">
    <property type="entry name" value="ATP-DEPENDENT RNA HELICASE RHLE-RELATED"/>
    <property type="match status" value="1"/>
</dbReference>
<evidence type="ECO:0000256" key="3">
    <source>
        <dbReference type="ARBA" id="ARBA00022801"/>
    </source>
</evidence>
<dbReference type="SMART" id="SM00490">
    <property type="entry name" value="HELICc"/>
    <property type="match status" value="1"/>
</dbReference>
<feature type="compositionally biased region" description="Acidic residues" evidence="8">
    <location>
        <begin position="183"/>
        <end position="223"/>
    </location>
</feature>
<dbReference type="RefSeq" id="XP_030838948.1">
    <property type="nucleotide sequence ID" value="XM_030983088.1"/>
</dbReference>
<dbReference type="PANTHER" id="PTHR47959:SF1">
    <property type="entry name" value="ATP-DEPENDENT RNA HELICASE DBPA"/>
    <property type="match status" value="1"/>
</dbReference>
<dbReference type="CDD" id="cd17946">
    <property type="entry name" value="DEADc_DDX24"/>
    <property type="match status" value="1"/>
</dbReference>
<dbReference type="SUPFAM" id="SSF52540">
    <property type="entry name" value="P-loop containing nucleoside triphosphate hydrolases"/>
    <property type="match status" value="2"/>
</dbReference>
<protein>
    <recommendedName>
        <fullName evidence="1">RNA helicase</fullName>
        <ecNumber evidence="1">3.6.4.13</ecNumber>
    </recommendedName>
</protein>
<evidence type="ECO:0000256" key="6">
    <source>
        <dbReference type="PROSITE-ProRule" id="PRU00552"/>
    </source>
</evidence>
<keyword evidence="3 7" id="KW-0378">Hydrolase</keyword>
<proteinExistence type="inferred from homology"/>
<dbReference type="PROSITE" id="PS51194">
    <property type="entry name" value="HELICASE_CTER"/>
    <property type="match status" value="1"/>
</dbReference>
<dbReference type="GeneID" id="115923036"/>
<dbReference type="InterPro" id="IPR011545">
    <property type="entry name" value="DEAD/DEAH_box_helicase_dom"/>
</dbReference>
<dbReference type="PROSITE" id="PS51195">
    <property type="entry name" value="Q_MOTIF"/>
    <property type="match status" value="1"/>
</dbReference>
<feature type="domain" description="DEAD-box RNA helicase Q" evidence="11">
    <location>
        <begin position="55"/>
        <end position="83"/>
    </location>
</feature>
<feature type="short sequence motif" description="Q motif" evidence="6">
    <location>
        <begin position="55"/>
        <end position="83"/>
    </location>
</feature>
<dbReference type="GO" id="GO:0003724">
    <property type="term" value="F:RNA helicase activity"/>
    <property type="evidence" value="ECO:0007669"/>
    <property type="project" value="UniProtKB-EC"/>
</dbReference>
<dbReference type="GO" id="GO:0016787">
    <property type="term" value="F:hydrolase activity"/>
    <property type="evidence" value="ECO:0007669"/>
    <property type="project" value="UniProtKB-KW"/>
</dbReference>
<comment type="similarity">
    <text evidence="7">Belongs to the DEAD box helicase family.</text>
</comment>
<feature type="domain" description="Helicase C-terminal" evidence="10">
    <location>
        <begin position="443"/>
        <end position="602"/>
    </location>
</feature>
<evidence type="ECO:0000256" key="1">
    <source>
        <dbReference type="ARBA" id="ARBA00012552"/>
    </source>
</evidence>